<dbReference type="EMBL" id="FQZU01000041">
    <property type="protein sequence ID" value="SHL00416.1"/>
    <property type="molecule type" value="Genomic_DNA"/>
</dbReference>
<gene>
    <name evidence="4" type="ORF">SAMN02745216_04447</name>
</gene>
<dbReference type="AlphaFoldDB" id="A0A1M6X3B2"/>
<dbReference type="SUPFAM" id="SSF56925">
    <property type="entry name" value="OMPA-like"/>
    <property type="match status" value="1"/>
</dbReference>
<evidence type="ECO:0000259" key="3">
    <source>
        <dbReference type="Pfam" id="PF13505"/>
    </source>
</evidence>
<keyword evidence="5" id="KW-1185">Reference proteome</keyword>
<dbReference type="RefSeq" id="WP_073478445.1">
    <property type="nucleotide sequence ID" value="NZ_FQZU01000041.1"/>
</dbReference>
<evidence type="ECO:0000256" key="1">
    <source>
        <dbReference type="ARBA" id="ARBA00022729"/>
    </source>
</evidence>
<organism evidence="4 5">
    <name type="scientific">Desulfatibacillum alkenivorans DSM 16219</name>
    <dbReference type="NCBI Taxonomy" id="1121393"/>
    <lineage>
        <taxon>Bacteria</taxon>
        <taxon>Pseudomonadati</taxon>
        <taxon>Thermodesulfobacteriota</taxon>
        <taxon>Desulfobacteria</taxon>
        <taxon>Desulfobacterales</taxon>
        <taxon>Desulfatibacillaceae</taxon>
        <taxon>Desulfatibacillum</taxon>
    </lineage>
</organism>
<dbReference type="Gene3D" id="2.40.160.20">
    <property type="match status" value="1"/>
</dbReference>
<evidence type="ECO:0000256" key="2">
    <source>
        <dbReference type="SAM" id="SignalP"/>
    </source>
</evidence>
<dbReference type="InterPro" id="IPR027385">
    <property type="entry name" value="Beta-barrel_OMP"/>
</dbReference>
<dbReference type="Pfam" id="PF13505">
    <property type="entry name" value="OMP_b-brl"/>
    <property type="match status" value="1"/>
</dbReference>
<sequence length="222" mass="23792">MKKILVLASALLILTVAAGAAYAGDGLGVYFGAGGSYAFECMDIDEYNGYYVREYGVSPEVDGTYGFYALFGARIPIPEKARIARLFFFELEGNYLPGFEGSEESLLAATKGAKLDVELDVTTITGAIKFAPKIGDIEVFRPYASLGGGLMIGEISTTASYKGKTVTGGNTEHDPCFKAGLGFDYYLTESISLNMEATYVTGFHDLDEVKYVNGSAGLAFHM</sequence>
<feature type="domain" description="Outer membrane protein beta-barrel" evidence="3">
    <location>
        <begin position="9"/>
        <end position="215"/>
    </location>
</feature>
<protein>
    <submittedName>
        <fullName evidence="4">Outer membrane protein beta-barrel domain-containing protein</fullName>
    </submittedName>
</protein>
<evidence type="ECO:0000313" key="5">
    <source>
        <dbReference type="Proteomes" id="UP000183994"/>
    </source>
</evidence>
<evidence type="ECO:0000313" key="4">
    <source>
        <dbReference type="EMBL" id="SHL00416.1"/>
    </source>
</evidence>
<feature type="signal peptide" evidence="2">
    <location>
        <begin position="1"/>
        <end position="23"/>
    </location>
</feature>
<name>A0A1M6X3B2_9BACT</name>
<reference evidence="5" key="1">
    <citation type="submission" date="2016-11" db="EMBL/GenBank/DDBJ databases">
        <authorList>
            <person name="Varghese N."/>
            <person name="Submissions S."/>
        </authorList>
    </citation>
    <scope>NUCLEOTIDE SEQUENCE [LARGE SCALE GENOMIC DNA]</scope>
    <source>
        <strain evidence="5">DSM 16219</strain>
    </source>
</reference>
<dbReference type="Proteomes" id="UP000183994">
    <property type="component" value="Unassembled WGS sequence"/>
</dbReference>
<accession>A0A1M6X3B2</accession>
<keyword evidence="1 2" id="KW-0732">Signal</keyword>
<dbReference type="InterPro" id="IPR011250">
    <property type="entry name" value="OMP/PagP_B-barrel"/>
</dbReference>
<dbReference type="STRING" id="1121393.SAMN02745216_04447"/>
<feature type="chain" id="PRO_5012409860" evidence="2">
    <location>
        <begin position="24"/>
        <end position="222"/>
    </location>
</feature>
<proteinExistence type="predicted"/>